<evidence type="ECO:0000313" key="3">
    <source>
        <dbReference type="EMBL" id="CAD8057824.1"/>
    </source>
</evidence>
<dbReference type="EMBL" id="CAJJDM010000025">
    <property type="protein sequence ID" value="CAD8057824.1"/>
    <property type="molecule type" value="Genomic_DNA"/>
</dbReference>
<reference evidence="3" key="1">
    <citation type="submission" date="2021-01" db="EMBL/GenBank/DDBJ databases">
        <authorList>
            <consortium name="Genoscope - CEA"/>
            <person name="William W."/>
        </authorList>
    </citation>
    <scope>NUCLEOTIDE SEQUENCE</scope>
</reference>
<dbReference type="AlphaFoldDB" id="A0A8S1L591"/>
<proteinExistence type="predicted"/>
<protein>
    <recommendedName>
        <fullName evidence="5">DoxX family protein</fullName>
    </recommendedName>
</protein>
<comment type="caution">
    <text evidence="3">The sequence shown here is derived from an EMBL/GenBank/DDBJ whole genome shotgun (WGS) entry which is preliminary data.</text>
</comment>
<sequence length="177" mass="18780">MSCCSFIGRVLLAVIFIGAGVDKLTQPQSSIGLLNSRYPAFYKHLETTTKQYNVQLPVQLSPTSIKEQSMEIILGVGGAEVLLGLLVIFNLAWAGKLLSLLALSFVAVIHNPFIHGTTQAEKLSEQIQSLWTLGIAGALLIVGASSSNTCVPADSKTTGKSKGVTPTAQPSKKAKRN</sequence>
<evidence type="ECO:0008006" key="5">
    <source>
        <dbReference type="Google" id="ProtNLM"/>
    </source>
</evidence>
<feature type="transmembrane region" description="Helical" evidence="2">
    <location>
        <begin position="97"/>
        <end position="115"/>
    </location>
</feature>
<keyword evidence="2" id="KW-0472">Membrane</keyword>
<feature type="compositionally biased region" description="Polar residues" evidence="1">
    <location>
        <begin position="152"/>
        <end position="170"/>
    </location>
</feature>
<accession>A0A8S1L591</accession>
<name>A0A8S1L591_PARPR</name>
<feature type="transmembrane region" description="Helical" evidence="2">
    <location>
        <begin position="6"/>
        <end position="25"/>
    </location>
</feature>
<keyword evidence="2" id="KW-0812">Transmembrane</keyword>
<evidence type="ECO:0000256" key="2">
    <source>
        <dbReference type="SAM" id="Phobius"/>
    </source>
</evidence>
<gene>
    <name evidence="3" type="ORF">PPRIM_AZ9-3.1.T0260238</name>
</gene>
<feature type="transmembrane region" description="Helical" evidence="2">
    <location>
        <begin position="127"/>
        <end position="146"/>
    </location>
</feature>
<keyword evidence="2" id="KW-1133">Transmembrane helix</keyword>
<keyword evidence="4" id="KW-1185">Reference proteome</keyword>
<feature type="region of interest" description="Disordered" evidence="1">
    <location>
        <begin position="152"/>
        <end position="177"/>
    </location>
</feature>
<evidence type="ECO:0000256" key="1">
    <source>
        <dbReference type="SAM" id="MobiDB-lite"/>
    </source>
</evidence>
<evidence type="ECO:0000313" key="4">
    <source>
        <dbReference type="Proteomes" id="UP000688137"/>
    </source>
</evidence>
<dbReference type="Proteomes" id="UP000688137">
    <property type="component" value="Unassembled WGS sequence"/>
</dbReference>
<organism evidence="3 4">
    <name type="scientific">Paramecium primaurelia</name>
    <dbReference type="NCBI Taxonomy" id="5886"/>
    <lineage>
        <taxon>Eukaryota</taxon>
        <taxon>Sar</taxon>
        <taxon>Alveolata</taxon>
        <taxon>Ciliophora</taxon>
        <taxon>Intramacronucleata</taxon>
        <taxon>Oligohymenophorea</taxon>
        <taxon>Peniculida</taxon>
        <taxon>Parameciidae</taxon>
        <taxon>Paramecium</taxon>
    </lineage>
</organism>
<feature type="transmembrane region" description="Helical" evidence="2">
    <location>
        <begin position="72"/>
        <end position="91"/>
    </location>
</feature>